<dbReference type="InterPro" id="IPR002772">
    <property type="entry name" value="Glyco_hydro_3_C"/>
</dbReference>
<evidence type="ECO:0000256" key="1">
    <source>
        <dbReference type="ARBA" id="ARBA00000448"/>
    </source>
</evidence>
<comment type="pathway">
    <text evidence="2 11">Glycan metabolism; cellulose degradation.</text>
</comment>
<dbReference type="PANTHER" id="PTHR42715">
    <property type="entry name" value="BETA-GLUCOSIDASE"/>
    <property type="match status" value="1"/>
</dbReference>
<evidence type="ECO:0000256" key="12">
    <source>
        <dbReference type="SAM" id="MobiDB-lite"/>
    </source>
</evidence>
<dbReference type="PhylomeDB" id="A0A169XCA8"/>
<keyword evidence="6" id="KW-0136">Cellulose degradation</keyword>
<organism evidence="14">
    <name type="scientific">Penicillium chrysogenum</name>
    <name type="common">Penicillium notatum</name>
    <dbReference type="NCBI Taxonomy" id="5076"/>
    <lineage>
        <taxon>Eukaryota</taxon>
        <taxon>Fungi</taxon>
        <taxon>Dikarya</taxon>
        <taxon>Ascomycota</taxon>
        <taxon>Pezizomycotina</taxon>
        <taxon>Eurotiomycetes</taxon>
        <taxon>Eurotiomycetidae</taxon>
        <taxon>Eurotiales</taxon>
        <taxon>Aspergillaceae</taxon>
        <taxon>Penicillium</taxon>
        <taxon>Penicillium chrysogenum species complex</taxon>
    </lineage>
</organism>
<dbReference type="Pfam" id="PF07691">
    <property type="entry name" value="PA14"/>
    <property type="match status" value="1"/>
</dbReference>
<dbReference type="Proteomes" id="UP000076449">
    <property type="component" value="Chromosome I"/>
</dbReference>
<dbReference type="InterPro" id="IPR050288">
    <property type="entry name" value="Cellulose_deg_GH3"/>
</dbReference>
<evidence type="ECO:0000256" key="7">
    <source>
        <dbReference type="ARBA" id="ARBA00023180"/>
    </source>
</evidence>
<dbReference type="InterPro" id="IPR036962">
    <property type="entry name" value="Glyco_hydro_3_N_sf"/>
</dbReference>
<keyword evidence="5 11" id="KW-0378">Hydrolase</keyword>
<keyword evidence="9 11" id="KW-0326">Glycosidase</keyword>
<feature type="region of interest" description="Disordered" evidence="12">
    <location>
        <begin position="34"/>
        <end position="53"/>
    </location>
</feature>
<dbReference type="PRINTS" id="PR00133">
    <property type="entry name" value="GLHYDRLASE3"/>
</dbReference>
<dbReference type="InterPro" id="IPR001764">
    <property type="entry name" value="Glyco_hydro_3_N"/>
</dbReference>
<evidence type="ECO:0000256" key="3">
    <source>
        <dbReference type="ARBA" id="ARBA00005336"/>
    </source>
</evidence>
<dbReference type="GO" id="GO:0008422">
    <property type="term" value="F:beta-glucosidase activity"/>
    <property type="evidence" value="ECO:0007669"/>
    <property type="project" value="UniProtKB-EC"/>
</dbReference>
<dbReference type="EMBL" id="CM002798">
    <property type="protein sequence ID" value="KZN93920.1"/>
    <property type="molecule type" value="Genomic_DNA"/>
</dbReference>
<dbReference type="InterPro" id="IPR017853">
    <property type="entry name" value="GH"/>
</dbReference>
<dbReference type="Gene3D" id="2.60.40.10">
    <property type="entry name" value="Immunoglobulins"/>
    <property type="match status" value="1"/>
</dbReference>
<dbReference type="FunFam" id="2.60.40.10:FF:000495">
    <property type="entry name" value="Periplasmic beta-glucosidase"/>
    <property type="match status" value="1"/>
</dbReference>
<dbReference type="AlphaFoldDB" id="A0A169XCA8"/>
<dbReference type="PROSITE" id="PS00775">
    <property type="entry name" value="GLYCOSYL_HYDROL_F3"/>
    <property type="match status" value="1"/>
</dbReference>
<dbReference type="Pfam" id="PF01915">
    <property type="entry name" value="Glyco_hydro_3_C"/>
    <property type="match status" value="1"/>
</dbReference>
<dbReference type="Pfam" id="PF00933">
    <property type="entry name" value="Glyco_hydro_3"/>
    <property type="match status" value="1"/>
</dbReference>
<dbReference type="Gene3D" id="2.60.120.260">
    <property type="entry name" value="Galactose-binding domain-like"/>
    <property type="match status" value="1"/>
</dbReference>
<reference evidence="14" key="1">
    <citation type="journal article" date="2014" name="Genome Announc.">
        <title>Complete sequencing and chromosome-scale genome assembly of the industrial progenitor strain P2niaD18 from the penicillin producer Penicillium chrysogenum.</title>
        <authorList>
            <person name="Specht T."/>
            <person name="Dahlmann T.A."/>
            <person name="Zadra I."/>
            <person name="Kurnsteiner H."/>
            <person name="Kuck U."/>
        </authorList>
    </citation>
    <scope>NUCLEOTIDE SEQUENCE [LARGE SCALE GENOMIC DNA]</scope>
    <source>
        <strain evidence="14">P2niaD18</strain>
    </source>
</reference>
<protein>
    <recommendedName>
        <fullName evidence="4 11">beta-glucosidase</fullName>
        <ecNumber evidence="4 11">3.2.1.21</ecNumber>
    </recommendedName>
</protein>
<dbReference type="PANTHER" id="PTHR42715:SF3">
    <property type="entry name" value="BETA-GLUCOSIDASE B-RELATED"/>
    <property type="match status" value="1"/>
</dbReference>
<name>A0A169XCA8_PENCH</name>
<dbReference type="InterPro" id="IPR037524">
    <property type="entry name" value="PA14/GLEYA"/>
</dbReference>
<dbReference type="SUPFAM" id="SSF51445">
    <property type="entry name" value="(Trans)glycosidases"/>
    <property type="match status" value="1"/>
</dbReference>
<dbReference type="EC" id="3.2.1.21" evidence="4 11"/>
<dbReference type="InterPro" id="IPR026891">
    <property type="entry name" value="Fn3-like"/>
</dbReference>
<keyword evidence="8 11" id="KW-0119">Carbohydrate metabolism</keyword>
<gene>
    <name evidence="14" type="ORF">EN45_041070</name>
</gene>
<evidence type="ECO:0000256" key="10">
    <source>
        <dbReference type="ARBA" id="ARBA00023326"/>
    </source>
</evidence>
<dbReference type="SMART" id="SM01217">
    <property type="entry name" value="Fn3_like"/>
    <property type="match status" value="1"/>
</dbReference>
<dbReference type="Pfam" id="PF14310">
    <property type="entry name" value="Fn3-like"/>
    <property type="match status" value="1"/>
</dbReference>
<evidence type="ECO:0000256" key="4">
    <source>
        <dbReference type="ARBA" id="ARBA00012744"/>
    </source>
</evidence>
<comment type="similarity">
    <text evidence="3 11">Belongs to the glycosyl hydrolase 3 family.</text>
</comment>
<evidence type="ECO:0000256" key="6">
    <source>
        <dbReference type="ARBA" id="ARBA00023001"/>
    </source>
</evidence>
<feature type="domain" description="PA14" evidence="13">
    <location>
        <begin position="401"/>
        <end position="560"/>
    </location>
</feature>
<dbReference type="InterPro" id="IPR011658">
    <property type="entry name" value="PA14_dom"/>
</dbReference>
<proteinExistence type="inferred from homology"/>
<keyword evidence="7" id="KW-0325">Glycoprotein</keyword>
<dbReference type="PROSITE" id="PS51820">
    <property type="entry name" value="PA14"/>
    <property type="match status" value="1"/>
</dbReference>
<dbReference type="UniPathway" id="UPA00696"/>
<evidence type="ECO:0000256" key="11">
    <source>
        <dbReference type="RuleBase" id="RU361161"/>
    </source>
</evidence>
<dbReference type="Gene3D" id="3.20.20.300">
    <property type="entry name" value="Glycoside hydrolase, family 3, N-terminal domain"/>
    <property type="match status" value="1"/>
</dbReference>
<accession>A0A169XCA8</accession>
<evidence type="ECO:0000256" key="9">
    <source>
        <dbReference type="ARBA" id="ARBA00023295"/>
    </source>
</evidence>
<dbReference type="SUPFAM" id="SSF52279">
    <property type="entry name" value="Beta-D-glucan exohydrolase, C-terminal domain"/>
    <property type="match status" value="1"/>
</dbReference>
<dbReference type="InterPro" id="IPR036881">
    <property type="entry name" value="Glyco_hydro_3_C_sf"/>
</dbReference>
<sequence>MDSESVTKIITQLTLAEKVTLLSGIGACQTNSNDRLNIPSLHTSDGPHGLRGGGGRFFNPPPGYQLPSATAMGATFDTDLLYQVGKLLGDEGRRKNVQVALAPTVCIQRSPLVGRGFEAFGEDPVLSGSLAAQYVRGLQERGVASCIKHYAAHDQSSKSKEDDVHMTERSLREVHLLPFQIAMQARPWSVMSAYQKINGLHVSEDPLLLRQILRKEWGFDGLVISDWWGTYSTSEAINAGLDLEMPGPSIWRGRQLIEAVECRKVSMAAIDTAVENLLKLIDRTNSSRTRTSEVEGGDTPDSRALTRKVAADSIVLLKNTKNVLPLPAVGKASTTYGLIGEHFKNPATGGGGSSETTPFYVSRPLDAFAEVLSAENIRHESGCYTRRWSPLIHEGLYQPDSEEPGLLLEWFGVDPSIFTEVPCLYSTTTTNTCMYFSQITFPNVPDLHYIRVRTTFVAETTCKYRLGLGVCGKGRLFIDGKEAIDLWTNHPEKTDDTPCFNKLSMERFATLDIVEGQRYELLILMTNEKPGDNFGPPAAGGVRLGGQVVRDESKAIEDAVQLARTVDVPILITGLSTDCEYEASDRTSLLLPGRENEMIQKVSDANPNTVVIIQAGMPIEMPWIDSVNTLVYAWYGGQETGHAITDVLWGAVNPSGRLSLSFPRRIQDNPAFLNFGKTDREIVYGEGVFVGYRYYEKLETPPLFYFGYGLSYSQFNYSDLRVPSEYPKDGQMGIALDVTNAGEHDGAAVVQIYISDLECSVQRPRKELKAFRKVLVSKGETRTCHITLDKYALSFWSEEHSQWRVEAGEFEVIVATSADPEDEVSRAKFRLLKTFMWSGV</sequence>
<evidence type="ECO:0000256" key="2">
    <source>
        <dbReference type="ARBA" id="ARBA00004987"/>
    </source>
</evidence>
<dbReference type="Gene3D" id="3.40.50.1700">
    <property type="entry name" value="Glycoside hydrolase family 3 C-terminal domain"/>
    <property type="match status" value="1"/>
</dbReference>
<evidence type="ECO:0000256" key="5">
    <source>
        <dbReference type="ARBA" id="ARBA00022801"/>
    </source>
</evidence>
<feature type="compositionally biased region" description="Polar residues" evidence="12">
    <location>
        <begin position="34"/>
        <end position="43"/>
    </location>
</feature>
<comment type="catalytic activity">
    <reaction evidence="1 11">
        <text>Hydrolysis of terminal, non-reducing beta-D-glucosyl residues with release of beta-D-glucose.</text>
        <dbReference type="EC" id="3.2.1.21"/>
    </reaction>
</comment>
<evidence type="ECO:0000313" key="14">
    <source>
        <dbReference type="EMBL" id="KZN93920.1"/>
    </source>
</evidence>
<dbReference type="InterPro" id="IPR013783">
    <property type="entry name" value="Ig-like_fold"/>
</dbReference>
<evidence type="ECO:0000259" key="13">
    <source>
        <dbReference type="PROSITE" id="PS51820"/>
    </source>
</evidence>
<dbReference type="GO" id="GO:0030245">
    <property type="term" value="P:cellulose catabolic process"/>
    <property type="evidence" value="ECO:0007669"/>
    <property type="project" value="UniProtKB-UniPathway"/>
</dbReference>
<keyword evidence="10 11" id="KW-0624">Polysaccharide degradation</keyword>
<evidence type="ECO:0000256" key="8">
    <source>
        <dbReference type="ARBA" id="ARBA00023277"/>
    </source>
</evidence>
<dbReference type="InterPro" id="IPR019800">
    <property type="entry name" value="Glyco_hydro_3_AS"/>
</dbReference>